<sequence length="613" mass="68103">MSSDVHFCRDFLRKVYPFSLLSAETLEELLPAVRVRQLPAREMFVEPVVGVVLHGAVHLTSQGVHFERIMDGDAFGFESVVDVRLPFLEVRAEEDTSFLAIGLEAFRAMLDGENALKAYFVRKCERLAMLLDASRLRGSELETDPFLRLAVGSIGLNDPVFVPASMSASEAAQTMRERGVSACLVGDAAQVAGILTEKDVVAQAARGTLDVRVGEMMTAGLITVGGEELVFEAFSTMIRHGIRRLVVVDENEKPRGLLQERDMLSARGENPLHLSGEIASAQSFAALAQCFERLRLMVLRSAAERIGAEKVGRFVAHIHDQILVRVAGLVMEDLGRGPREFSLMVLGSEGRREQFLATDQDNALVFSDEGEDVDYFAAFGQRFVRALVEIGFPPCPHGVMIENALWRQSLSAWRDSIDAMMRVVDADAVLRLTQLADSRHILGAPRLCERLREHLFRQVRDTPVLLKYMAREALRFSPPMGFFHNLVVEKSGPAKGCLDLKKGGIFPLTQGIKTLALEHGLHETGSMERLLSLRREGVFSEAMAANIHDAFDFFQSLRLRVQAAGVRARQAPDNHVRIDLLAALERERLKDCFGVVIDFQSFLHTKFGLHLIS</sequence>
<dbReference type="Pfam" id="PF03445">
    <property type="entry name" value="DUF294"/>
    <property type="match status" value="1"/>
</dbReference>
<protein>
    <submittedName>
        <fullName evidence="5">Cyclic nucleotide-binding protein</fullName>
    </submittedName>
</protein>
<dbReference type="HOGENOM" id="CLU_027866_1_0_7"/>
<dbReference type="PANTHER" id="PTHR43080">
    <property type="entry name" value="CBS DOMAIN-CONTAINING PROTEIN CBSX3, MITOCHONDRIAL"/>
    <property type="match status" value="1"/>
</dbReference>
<dbReference type="InterPro" id="IPR000595">
    <property type="entry name" value="cNMP-bd_dom"/>
</dbReference>
<dbReference type="InterPro" id="IPR018821">
    <property type="entry name" value="DUF294_put_nucleoTrafse_sb-bd"/>
</dbReference>
<evidence type="ECO:0000256" key="1">
    <source>
        <dbReference type="ARBA" id="ARBA00023122"/>
    </source>
</evidence>
<keyword evidence="1 2" id="KW-0129">CBS domain</keyword>
<accession>C7LQB0</accession>
<evidence type="ECO:0000313" key="5">
    <source>
        <dbReference type="EMBL" id="ACU89136.1"/>
    </source>
</evidence>
<organism evidence="5 6">
    <name type="scientific">Desulfomicrobium baculatum (strain DSM 4028 / VKM B-1378 / X)</name>
    <name type="common">Desulfovibrio baculatus</name>
    <dbReference type="NCBI Taxonomy" id="525897"/>
    <lineage>
        <taxon>Bacteria</taxon>
        <taxon>Pseudomonadati</taxon>
        <taxon>Thermodesulfobacteriota</taxon>
        <taxon>Desulfovibrionia</taxon>
        <taxon>Desulfovibrionales</taxon>
        <taxon>Desulfomicrobiaceae</taxon>
        <taxon>Desulfomicrobium</taxon>
    </lineage>
</organism>
<dbReference type="InterPro" id="IPR005105">
    <property type="entry name" value="GlnD_Uridyltrans_N"/>
</dbReference>
<reference evidence="5 6" key="1">
    <citation type="journal article" date="2009" name="Stand. Genomic Sci.">
        <title>Complete genome sequence of Desulfomicrobium baculatum type strain (X).</title>
        <authorList>
            <person name="Copeland A."/>
            <person name="Spring S."/>
            <person name="Goker M."/>
            <person name="Schneider S."/>
            <person name="Lapidus A."/>
            <person name="Del Rio T.G."/>
            <person name="Tice H."/>
            <person name="Cheng J.F."/>
            <person name="Chen F."/>
            <person name="Nolan M."/>
            <person name="Bruce D."/>
            <person name="Goodwin L."/>
            <person name="Pitluck S."/>
            <person name="Ivanova N."/>
            <person name="Mavrommatis K."/>
            <person name="Ovchinnikova G."/>
            <person name="Pati A."/>
            <person name="Chen A."/>
            <person name="Palaniappan K."/>
            <person name="Land M."/>
            <person name="Hauser L."/>
            <person name="Chang Y.J."/>
            <person name="Jeffries C.C."/>
            <person name="Meincke L."/>
            <person name="Sims D."/>
            <person name="Brettin T."/>
            <person name="Detter J.C."/>
            <person name="Han C."/>
            <person name="Chain P."/>
            <person name="Bristow J."/>
            <person name="Eisen J.A."/>
            <person name="Markowitz V."/>
            <person name="Hugenholtz P."/>
            <person name="Kyrpides N.C."/>
            <person name="Klenk H.P."/>
            <person name="Lucas S."/>
        </authorList>
    </citation>
    <scope>NUCLEOTIDE SEQUENCE [LARGE SCALE GENOMIC DNA]</scope>
    <source>
        <strain evidence="6">DSM 4028 / VKM B-1378 / X</strain>
    </source>
</reference>
<dbReference type="Pfam" id="PF10335">
    <property type="entry name" value="DUF294_C"/>
    <property type="match status" value="1"/>
</dbReference>
<dbReference type="OrthoDB" id="9808528at2"/>
<evidence type="ECO:0000256" key="2">
    <source>
        <dbReference type="PROSITE-ProRule" id="PRU00703"/>
    </source>
</evidence>
<dbReference type="Proteomes" id="UP000002216">
    <property type="component" value="Chromosome"/>
</dbReference>
<dbReference type="SUPFAM" id="SSF51206">
    <property type="entry name" value="cAMP-binding domain-like"/>
    <property type="match status" value="1"/>
</dbReference>
<dbReference type="EMBL" id="CP001629">
    <property type="protein sequence ID" value="ACU89136.1"/>
    <property type="molecule type" value="Genomic_DNA"/>
</dbReference>
<dbReference type="PROSITE" id="PS50042">
    <property type="entry name" value="CNMP_BINDING_3"/>
    <property type="match status" value="1"/>
</dbReference>
<gene>
    <name evidence="5" type="ordered locus">Dbac_1022</name>
</gene>
<feature type="domain" description="CBS" evidence="4">
    <location>
        <begin position="217"/>
        <end position="275"/>
    </location>
</feature>
<dbReference type="Gene3D" id="2.60.120.10">
    <property type="entry name" value="Jelly Rolls"/>
    <property type="match status" value="1"/>
</dbReference>
<dbReference type="eggNOG" id="COG2905">
    <property type="taxonomic scope" value="Bacteria"/>
</dbReference>
<dbReference type="PROSITE" id="PS51371">
    <property type="entry name" value="CBS"/>
    <property type="match status" value="2"/>
</dbReference>
<dbReference type="CDD" id="cd00038">
    <property type="entry name" value="CAP_ED"/>
    <property type="match status" value="1"/>
</dbReference>
<dbReference type="Pfam" id="PF00571">
    <property type="entry name" value="CBS"/>
    <property type="match status" value="2"/>
</dbReference>
<keyword evidence="6" id="KW-1185">Reference proteome</keyword>
<name>C7LQB0_DESBD</name>
<feature type="domain" description="Cyclic nucleotide-binding" evidence="3">
    <location>
        <begin position="51"/>
        <end position="110"/>
    </location>
</feature>
<dbReference type="InterPro" id="IPR018490">
    <property type="entry name" value="cNMP-bd_dom_sf"/>
</dbReference>
<dbReference type="RefSeq" id="WP_015773236.1">
    <property type="nucleotide sequence ID" value="NC_013173.1"/>
</dbReference>
<evidence type="ECO:0000313" key="6">
    <source>
        <dbReference type="Proteomes" id="UP000002216"/>
    </source>
</evidence>
<feature type="domain" description="CBS" evidence="4">
    <location>
        <begin position="155"/>
        <end position="211"/>
    </location>
</feature>
<dbReference type="PANTHER" id="PTHR43080:SF2">
    <property type="entry name" value="CBS DOMAIN-CONTAINING PROTEIN"/>
    <property type="match status" value="1"/>
</dbReference>
<proteinExistence type="predicted"/>
<evidence type="ECO:0000259" key="3">
    <source>
        <dbReference type="PROSITE" id="PS50042"/>
    </source>
</evidence>
<dbReference type="InterPro" id="IPR014710">
    <property type="entry name" value="RmlC-like_jellyroll"/>
</dbReference>
<dbReference type="GO" id="GO:0008773">
    <property type="term" value="F:[protein-PII] uridylyltransferase activity"/>
    <property type="evidence" value="ECO:0007669"/>
    <property type="project" value="InterPro"/>
</dbReference>
<dbReference type="KEGG" id="dba:Dbac_1022"/>
<dbReference type="InterPro" id="IPR046342">
    <property type="entry name" value="CBS_dom_sf"/>
</dbReference>
<dbReference type="InterPro" id="IPR051257">
    <property type="entry name" value="Diverse_CBS-Domain"/>
</dbReference>
<dbReference type="SUPFAM" id="SSF54631">
    <property type="entry name" value="CBS-domain pair"/>
    <property type="match status" value="1"/>
</dbReference>
<dbReference type="AlphaFoldDB" id="C7LQB0"/>
<evidence type="ECO:0000259" key="4">
    <source>
        <dbReference type="PROSITE" id="PS51371"/>
    </source>
</evidence>
<dbReference type="CDD" id="cd05401">
    <property type="entry name" value="NT_GlnE_GlnD_like"/>
    <property type="match status" value="1"/>
</dbReference>
<dbReference type="Gene3D" id="3.10.580.10">
    <property type="entry name" value="CBS-domain"/>
    <property type="match status" value="1"/>
</dbReference>
<dbReference type="SMART" id="SM00116">
    <property type="entry name" value="CBS"/>
    <property type="match status" value="2"/>
</dbReference>
<dbReference type="InterPro" id="IPR000644">
    <property type="entry name" value="CBS_dom"/>
</dbReference>
<dbReference type="STRING" id="525897.Dbac_1022"/>